<dbReference type="InterPro" id="IPR000845">
    <property type="entry name" value="Nucleoside_phosphorylase_d"/>
</dbReference>
<organism evidence="4 5">
    <name type="scientific">Methanospirillum stamsii</name>
    <dbReference type="NCBI Taxonomy" id="1277351"/>
    <lineage>
        <taxon>Archaea</taxon>
        <taxon>Methanobacteriati</taxon>
        <taxon>Methanobacteriota</taxon>
        <taxon>Stenosarchaea group</taxon>
        <taxon>Methanomicrobia</taxon>
        <taxon>Methanomicrobiales</taxon>
        <taxon>Methanospirillaceae</taxon>
        <taxon>Methanospirillum</taxon>
    </lineage>
</organism>
<dbReference type="InterPro" id="IPR010044">
    <property type="entry name" value="MTAP"/>
</dbReference>
<reference evidence="4 5" key="1">
    <citation type="submission" date="2018-05" db="EMBL/GenBank/DDBJ databases">
        <title>Draft genome of Methanospirillum stamsii Pt1.</title>
        <authorList>
            <person name="Dueholm M.S."/>
            <person name="Nielsen P.H."/>
            <person name="Bakmann L.F."/>
            <person name="Otzen D.E."/>
        </authorList>
    </citation>
    <scope>NUCLEOTIDE SEQUENCE [LARGE SCALE GENOMIC DNA]</scope>
    <source>
        <strain evidence="4 5">Pt1</strain>
    </source>
</reference>
<dbReference type="Gene3D" id="3.40.50.1580">
    <property type="entry name" value="Nucleoside phosphorylase domain"/>
    <property type="match status" value="1"/>
</dbReference>
<evidence type="ECO:0000313" key="4">
    <source>
        <dbReference type="EMBL" id="PWR74773.1"/>
    </source>
</evidence>
<keyword evidence="2" id="KW-0808">Transferase</keyword>
<gene>
    <name evidence="4" type="ORF">DLD82_07700</name>
</gene>
<dbReference type="GO" id="GO:0019509">
    <property type="term" value="P:L-methionine salvage from methylthioadenosine"/>
    <property type="evidence" value="ECO:0007669"/>
    <property type="project" value="TreeGrafter"/>
</dbReference>
<dbReference type="GO" id="GO:0009116">
    <property type="term" value="P:nucleoside metabolic process"/>
    <property type="evidence" value="ECO:0007669"/>
    <property type="project" value="InterPro"/>
</dbReference>
<feature type="domain" description="Nucleoside phosphorylase" evidence="3">
    <location>
        <begin position="16"/>
        <end position="219"/>
    </location>
</feature>
<dbReference type="PANTHER" id="PTHR42679">
    <property type="entry name" value="S-METHYL-5'-THIOADENOSINE PHOSPHORYLASE"/>
    <property type="match status" value="1"/>
</dbReference>
<accession>A0A2V2NHG6</accession>
<dbReference type="Pfam" id="PF01048">
    <property type="entry name" value="PNP_UDP_1"/>
    <property type="match status" value="1"/>
</dbReference>
<dbReference type="InterPro" id="IPR035994">
    <property type="entry name" value="Nucleoside_phosphorylase_sf"/>
</dbReference>
<dbReference type="GO" id="GO:0005829">
    <property type="term" value="C:cytosol"/>
    <property type="evidence" value="ECO:0007669"/>
    <property type="project" value="TreeGrafter"/>
</dbReference>
<dbReference type="OrthoDB" id="7681at2157"/>
<evidence type="ECO:0000256" key="2">
    <source>
        <dbReference type="ARBA" id="ARBA00022679"/>
    </source>
</evidence>
<dbReference type="GO" id="GO:0017061">
    <property type="term" value="F:S-methyl-5-thioadenosine phosphorylase activity"/>
    <property type="evidence" value="ECO:0007669"/>
    <property type="project" value="InterPro"/>
</dbReference>
<keyword evidence="1" id="KW-0328">Glycosyltransferase</keyword>
<dbReference type="AlphaFoldDB" id="A0A2V2NHG6"/>
<sequence length="223" mass="24352">MLGIIGGTSLLDYSGADFTRFEQYTPYGTTELFRGDHFLLLLRHQNRRAPHVIPYLSHMAALKLAGADRIIALGSTGSLREDIRPGTRVIPDDFISLSPMPTIHNHSIDHVNPAFDPELSSLLASVCPDALNGGTYIQTRGPRLESRPEIKAMAQFAHLVGMTIVSELTVATELGLPFAAICTVDNYANGICDAEISYESIIDTVKSNQDKSLDLLDRIMGLV</sequence>
<dbReference type="Proteomes" id="UP000245934">
    <property type="component" value="Unassembled WGS sequence"/>
</dbReference>
<dbReference type="CDD" id="cd09010">
    <property type="entry name" value="MTAP_SsMTAPII_like_MTIP"/>
    <property type="match status" value="1"/>
</dbReference>
<proteinExistence type="predicted"/>
<protein>
    <submittedName>
        <fullName evidence="4">5'-methylthioadenosine phosphorylase</fullName>
    </submittedName>
</protein>
<dbReference type="RefSeq" id="WP_109940535.1">
    <property type="nucleotide sequence ID" value="NZ_CP176366.1"/>
</dbReference>
<evidence type="ECO:0000313" key="5">
    <source>
        <dbReference type="Proteomes" id="UP000245934"/>
    </source>
</evidence>
<dbReference type="EMBL" id="QGMZ01000015">
    <property type="protein sequence ID" value="PWR74773.1"/>
    <property type="molecule type" value="Genomic_DNA"/>
</dbReference>
<evidence type="ECO:0000256" key="1">
    <source>
        <dbReference type="ARBA" id="ARBA00022676"/>
    </source>
</evidence>
<dbReference type="SUPFAM" id="SSF53167">
    <property type="entry name" value="Purine and uridine phosphorylases"/>
    <property type="match status" value="1"/>
</dbReference>
<evidence type="ECO:0000259" key="3">
    <source>
        <dbReference type="Pfam" id="PF01048"/>
    </source>
</evidence>
<name>A0A2V2NHG6_9EURY</name>
<dbReference type="PANTHER" id="PTHR42679:SF2">
    <property type="entry name" value="S-METHYL-5'-THIOADENOSINE PHOSPHORYLASE"/>
    <property type="match status" value="1"/>
</dbReference>
<comment type="caution">
    <text evidence="4">The sequence shown here is derived from an EMBL/GenBank/DDBJ whole genome shotgun (WGS) entry which is preliminary data.</text>
</comment>
<dbReference type="GeneID" id="97610620"/>
<keyword evidence="5" id="KW-1185">Reference proteome</keyword>